<organism evidence="3 4">
    <name type="scientific">Nelumbo nucifera</name>
    <name type="common">Sacred lotus</name>
    <dbReference type="NCBI Taxonomy" id="4432"/>
    <lineage>
        <taxon>Eukaryota</taxon>
        <taxon>Viridiplantae</taxon>
        <taxon>Streptophyta</taxon>
        <taxon>Embryophyta</taxon>
        <taxon>Tracheophyta</taxon>
        <taxon>Spermatophyta</taxon>
        <taxon>Magnoliopsida</taxon>
        <taxon>Proteales</taxon>
        <taxon>Nelumbonaceae</taxon>
        <taxon>Nelumbo</taxon>
    </lineage>
</organism>
<feature type="compositionally biased region" description="Basic and acidic residues" evidence="2">
    <location>
        <begin position="104"/>
        <end position="114"/>
    </location>
</feature>
<dbReference type="Proteomes" id="UP000189703">
    <property type="component" value="Unplaced"/>
</dbReference>
<dbReference type="STRING" id="4432.A0A1U8AU83"/>
<proteinExistence type="inferred from homology"/>
<dbReference type="RefSeq" id="XP_010271631.1">
    <property type="nucleotide sequence ID" value="XM_010273329.2"/>
</dbReference>
<name>A0A1U8AU83_NELNU</name>
<feature type="compositionally biased region" description="Low complexity" evidence="2">
    <location>
        <begin position="57"/>
        <end position="81"/>
    </location>
</feature>
<dbReference type="FunCoup" id="A0A1U8AU83">
    <property type="interactions" value="752"/>
</dbReference>
<keyword evidence="3" id="KW-1185">Reference proteome</keyword>
<feature type="region of interest" description="Disordered" evidence="2">
    <location>
        <begin position="54"/>
        <end position="83"/>
    </location>
</feature>
<reference evidence="4" key="1">
    <citation type="submission" date="2025-08" db="UniProtKB">
        <authorList>
            <consortium name="RefSeq"/>
        </authorList>
    </citation>
    <scope>IDENTIFICATION</scope>
</reference>
<evidence type="ECO:0000256" key="2">
    <source>
        <dbReference type="SAM" id="MobiDB-lite"/>
    </source>
</evidence>
<gene>
    <name evidence="4" type="primary">LOC104607651</name>
</gene>
<feature type="compositionally biased region" description="Acidic residues" evidence="2">
    <location>
        <begin position="264"/>
        <end position="290"/>
    </location>
</feature>
<dbReference type="eggNOG" id="ENOG502RXD0">
    <property type="taxonomic scope" value="Eukaryota"/>
</dbReference>
<evidence type="ECO:0000313" key="3">
    <source>
        <dbReference type="Proteomes" id="UP000189703"/>
    </source>
</evidence>
<accession>A0A1U8AU83</accession>
<feature type="compositionally biased region" description="Polar residues" evidence="2">
    <location>
        <begin position="125"/>
        <end position="149"/>
    </location>
</feature>
<dbReference type="PANTHER" id="PTHR33155">
    <property type="entry name" value="FANTASTIC FOUR-LIKE PROTEIN (DUF3049)"/>
    <property type="match status" value="1"/>
</dbReference>
<feature type="region of interest" description="Disordered" evidence="2">
    <location>
        <begin position="102"/>
        <end position="186"/>
    </location>
</feature>
<dbReference type="InterPro" id="IPR021410">
    <property type="entry name" value="FAF"/>
</dbReference>
<feature type="compositionally biased region" description="Basic and acidic residues" evidence="2">
    <location>
        <begin position="164"/>
        <end position="182"/>
    </location>
</feature>
<dbReference type="OMA" id="NEECGPW"/>
<sequence>MAACGSLEHMFENPIPENQTLIESLSPWNQIKSMDPMDLSSFTEIFGELHFKENPKSPSLPSLASSLSTSPSSSSLSSSSSFMDPNPLPEIGFLNFNNNGNLITEERNNDENHPSMDSLLDTQKKNPYTGPSSKNADGFSSKNSESLQHCTEGLGSESSDDVEDPKNENSDQLEGTEKEKSSISRYSVWENTSGEFKRSRTTGRPFPPPISCIGRSGKPWICFKSYRYDGRFILKEIRIPTREFLHARRENGRLKLHFVQPEGILDENEEEDEEEEGEGETEGTEEEIGDETVITEKEQEHREEIAKKLGKDNVQDN</sequence>
<dbReference type="AlphaFoldDB" id="A0A1U8AU83"/>
<feature type="region of interest" description="Disordered" evidence="2">
    <location>
        <begin position="263"/>
        <end position="317"/>
    </location>
</feature>
<evidence type="ECO:0000313" key="4">
    <source>
        <dbReference type="RefSeq" id="XP_010271631.1"/>
    </source>
</evidence>
<dbReference type="PANTHER" id="PTHR33155:SF9">
    <property type="entry name" value="FANTASTIC FOUR-LIKE PROTEIN (DUF3049)"/>
    <property type="match status" value="1"/>
</dbReference>
<dbReference type="KEGG" id="nnu:104607651"/>
<dbReference type="InterPro" id="IPR046431">
    <property type="entry name" value="FAF_dom"/>
</dbReference>
<evidence type="ECO:0000256" key="1">
    <source>
        <dbReference type="ARBA" id="ARBA00008690"/>
    </source>
</evidence>
<dbReference type="OrthoDB" id="676808at2759"/>
<protein>
    <submittedName>
        <fullName evidence="4">Protein FANTASTIC FOUR 1</fullName>
    </submittedName>
</protein>
<comment type="similarity">
    <text evidence="1">Belongs to the fantastic four family.</text>
</comment>
<dbReference type="Pfam" id="PF11250">
    <property type="entry name" value="FAF"/>
    <property type="match status" value="1"/>
</dbReference>
<dbReference type="GeneID" id="104607651"/>
<feature type="compositionally biased region" description="Basic and acidic residues" evidence="2">
    <location>
        <begin position="294"/>
        <end position="317"/>
    </location>
</feature>